<accession>A0A4V2K147</accession>
<gene>
    <name evidence="1" type="ORF">BD311DRAFT_116232</name>
</gene>
<sequence length="168" mass="18711">MRRTPEHKIPRCERRVTVNIAIPTKTRPVCAICHLRTSQNIGVRRSAYTIAHEFAMSILSLILDHLFSCVHGIDENRVQPVTRRRASFPFADLFEFLPMNVSGVLFTSAAVLLHPECRRPGSVMGQVSCGARYHCFGLEANALPRLHSIAKPPINTACSNPRGLHTST</sequence>
<evidence type="ECO:0000313" key="1">
    <source>
        <dbReference type="EMBL" id="TBU31373.1"/>
    </source>
</evidence>
<dbReference type="EMBL" id="ML143399">
    <property type="protein sequence ID" value="TBU31373.1"/>
    <property type="molecule type" value="Genomic_DNA"/>
</dbReference>
<dbReference type="Proteomes" id="UP000292957">
    <property type="component" value="Unassembled WGS sequence"/>
</dbReference>
<proteinExistence type="predicted"/>
<organism evidence="1">
    <name type="scientific">Dichomitus squalens</name>
    <dbReference type="NCBI Taxonomy" id="114155"/>
    <lineage>
        <taxon>Eukaryota</taxon>
        <taxon>Fungi</taxon>
        <taxon>Dikarya</taxon>
        <taxon>Basidiomycota</taxon>
        <taxon>Agaricomycotina</taxon>
        <taxon>Agaricomycetes</taxon>
        <taxon>Polyporales</taxon>
        <taxon>Polyporaceae</taxon>
        <taxon>Dichomitus</taxon>
    </lineage>
</organism>
<reference evidence="1" key="1">
    <citation type="submission" date="2019-01" db="EMBL/GenBank/DDBJ databases">
        <title>Draft genome sequences of three monokaryotic isolates of the white-rot basidiomycete fungus Dichomitus squalens.</title>
        <authorList>
            <consortium name="DOE Joint Genome Institute"/>
            <person name="Lopez S.C."/>
            <person name="Andreopoulos B."/>
            <person name="Pangilinan J."/>
            <person name="Lipzen A."/>
            <person name="Riley R."/>
            <person name="Ahrendt S."/>
            <person name="Ng V."/>
            <person name="Barry K."/>
            <person name="Daum C."/>
            <person name="Grigoriev I.V."/>
            <person name="Hilden K.S."/>
            <person name="Makela M.R."/>
            <person name="de Vries R.P."/>
        </authorList>
    </citation>
    <scope>NUCLEOTIDE SEQUENCE [LARGE SCALE GENOMIC DNA]</scope>
    <source>
        <strain evidence="1">OM18370.1</strain>
    </source>
</reference>
<protein>
    <submittedName>
        <fullName evidence="1">Uncharacterized protein</fullName>
    </submittedName>
</protein>
<name>A0A4V2K147_9APHY</name>
<dbReference type="AlphaFoldDB" id="A0A4V2K147"/>